<organism evidence="1 2">
    <name type="scientific">Chenopodium quinoa</name>
    <name type="common">Quinoa</name>
    <dbReference type="NCBI Taxonomy" id="63459"/>
    <lineage>
        <taxon>Eukaryota</taxon>
        <taxon>Viridiplantae</taxon>
        <taxon>Streptophyta</taxon>
        <taxon>Embryophyta</taxon>
        <taxon>Tracheophyta</taxon>
        <taxon>Spermatophyta</taxon>
        <taxon>Magnoliopsida</taxon>
        <taxon>eudicotyledons</taxon>
        <taxon>Gunneridae</taxon>
        <taxon>Pentapetalae</taxon>
        <taxon>Caryophyllales</taxon>
        <taxon>Chenopodiaceae</taxon>
        <taxon>Chenopodioideae</taxon>
        <taxon>Atripliceae</taxon>
        <taxon>Chenopodium</taxon>
    </lineage>
</organism>
<evidence type="ECO:0008006" key="3">
    <source>
        <dbReference type="Google" id="ProtNLM"/>
    </source>
</evidence>
<proteinExistence type="predicted"/>
<dbReference type="PANTHER" id="PTHR11439">
    <property type="entry name" value="GAG-POL-RELATED RETROTRANSPOSON"/>
    <property type="match status" value="1"/>
</dbReference>
<name>A0A803MMV0_CHEQI</name>
<dbReference type="OMA" id="ISHKESM"/>
<dbReference type="Proteomes" id="UP000596660">
    <property type="component" value="Unplaced"/>
</dbReference>
<dbReference type="Gramene" id="AUR62032601-RA">
    <property type="protein sequence ID" value="AUR62032601-RA:cds"/>
    <property type="gene ID" value="AUR62032601"/>
</dbReference>
<dbReference type="InterPro" id="IPR043502">
    <property type="entry name" value="DNA/RNA_pol_sf"/>
</dbReference>
<dbReference type="EnsemblPlants" id="AUR62032601-RA">
    <property type="protein sequence ID" value="AUR62032601-RA:cds"/>
    <property type="gene ID" value="AUR62032601"/>
</dbReference>
<protein>
    <recommendedName>
        <fullName evidence="3">Copia protein</fullName>
    </recommendedName>
</protein>
<keyword evidence="2" id="KW-1185">Reference proteome</keyword>
<evidence type="ECO:0000313" key="2">
    <source>
        <dbReference type="Proteomes" id="UP000596660"/>
    </source>
</evidence>
<evidence type="ECO:0000313" key="1">
    <source>
        <dbReference type="EnsemblPlants" id="AUR62032601-RA:cds"/>
    </source>
</evidence>
<dbReference type="CDD" id="cd09272">
    <property type="entry name" value="RNase_HI_RT_Ty1"/>
    <property type="match status" value="1"/>
</dbReference>
<reference evidence="1" key="2">
    <citation type="submission" date="2021-03" db="UniProtKB">
        <authorList>
            <consortium name="EnsemblPlants"/>
        </authorList>
    </citation>
    <scope>IDENTIFICATION</scope>
</reference>
<dbReference type="SUPFAM" id="SSF56672">
    <property type="entry name" value="DNA/RNA polymerases"/>
    <property type="match status" value="1"/>
</dbReference>
<dbReference type="PANTHER" id="PTHR11439:SF498">
    <property type="entry name" value="DNAK FAMILY PROTEIN"/>
    <property type="match status" value="1"/>
</dbReference>
<reference evidence="1" key="1">
    <citation type="journal article" date="2017" name="Nature">
        <title>The genome of Chenopodium quinoa.</title>
        <authorList>
            <person name="Jarvis D.E."/>
            <person name="Ho Y.S."/>
            <person name="Lightfoot D.J."/>
            <person name="Schmoeckel S.M."/>
            <person name="Li B."/>
            <person name="Borm T.J.A."/>
            <person name="Ohyanagi H."/>
            <person name="Mineta K."/>
            <person name="Michell C.T."/>
            <person name="Saber N."/>
            <person name="Kharbatia N.M."/>
            <person name="Rupper R.R."/>
            <person name="Sharp A.R."/>
            <person name="Dally N."/>
            <person name="Boughton B.A."/>
            <person name="Woo Y.H."/>
            <person name="Gao G."/>
            <person name="Schijlen E.G.W.M."/>
            <person name="Guo X."/>
            <person name="Momin A.A."/>
            <person name="Negrao S."/>
            <person name="Al-Babili S."/>
            <person name="Gehring C."/>
            <person name="Roessner U."/>
            <person name="Jung C."/>
            <person name="Murphy K."/>
            <person name="Arold S.T."/>
            <person name="Gojobori T."/>
            <person name="van der Linden C.G."/>
            <person name="van Loo E.N."/>
            <person name="Jellen E.N."/>
            <person name="Maughan P.J."/>
            <person name="Tester M."/>
        </authorList>
    </citation>
    <scope>NUCLEOTIDE SEQUENCE [LARGE SCALE GENOMIC DNA]</scope>
    <source>
        <strain evidence="1">cv. PI 614886</strain>
    </source>
</reference>
<accession>A0A803MMV0</accession>
<sequence>MVACPNTRRSVTGYVMLLGKSPVSWKSKKQPTVSKSSNELEYRAMAATTSETTWLVRLLTELGMKNLKPVALHCDNQSAIHIGKNPVFRERTKHIEIDCHFTRDKVLEGLFVLNYTPTAEQLADIMTKALSSFQHNKLKFKLGMYPDTFPSLMGDIDDSSDDESAED</sequence>
<dbReference type="AlphaFoldDB" id="A0A803MMV0"/>